<dbReference type="GO" id="GO:0043041">
    <property type="term" value="P:amino acid activation for nonribosomal peptide biosynthetic process"/>
    <property type="evidence" value="ECO:0007669"/>
    <property type="project" value="TreeGrafter"/>
</dbReference>
<dbReference type="GO" id="GO:0044550">
    <property type="term" value="P:secondary metabolite biosynthetic process"/>
    <property type="evidence" value="ECO:0007669"/>
    <property type="project" value="TreeGrafter"/>
</dbReference>
<dbReference type="GO" id="GO:0005829">
    <property type="term" value="C:cytosol"/>
    <property type="evidence" value="ECO:0007669"/>
    <property type="project" value="TreeGrafter"/>
</dbReference>
<comment type="caution">
    <text evidence="4">The sequence shown here is derived from an EMBL/GenBank/DDBJ whole genome shotgun (WGS) entry which is preliminary data.</text>
</comment>
<dbReference type="PANTHER" id="PTHR45527">
    <property type="entry name" value="NONRIBOSOMAL PEPTIDE SYNTHETASE"/>
    <property type="match status" value="1"/>
</dbReference>
<sequence length="223" mass="25228">MFNQETVVRMLDHYLEILKHSVQQPEQKISDLQMITKEEEATIFNEFNDTAVPFNNNKTFVEIFEAQVAKTPNEIALTYEGESLTYATLNARANQLANYLRIEGVQPNTLVGLMTNRRLEMMIGIYGILKAGGAYVPIDPNYPSDRINYILGDSQPNVLLTDQTLDETIDFNKAVLNLTDTSIVETQSTDNLSKVTDVTDLMYVIYTSGTTGKPKALWYRIKV</sequence>
<evidence type="ECO:0000313" key="4">
    <source>
        <dbReference type="EMBL" id="MBO1919812.1"/>
    </source>
</evidence>
<evidence type="ECO:0000256" key="2">
    <source>
        <dbReference type="ARBA" id="ARBA00032875"/>
    </source>
</evidence>
<dbReference type="Pfam" id="PF00501">
    <property type="entry name" value="AMP-binding"/>
    <property type="match status" value="1"/>
</dbReference>
<protein>
    <recommendedName>
        <fullName evidence="1">Putative long chain fatty acid-CoA ligase VraA</fullName>
    </recommendedName>
    <alternativeName>
        <fullName evidence="2">Acyl-CoA synthetase</fullName>
    </alternativeName>
</protein>
<dbReference type="PANTHER" id="PTHR45527:SF1">
    <property type="entry name" value="FATTY ACID SYNTHASE"/>
    <property type="match status" value="1"/>
</dbReference>
<dbReference type="EMBL" id="JAGETT010000010">
    <property type="protein sequence ID" value="MBO1919812.1"/>
    <property type="molecule type" value="Genomic_DNA"/>
</dbReference>
<proteinExistence type="predicted"/>
<dbReference type="InterPro" id="IPR000873">
    <property type="entry name" value="AMP-dep_synth/lig_dom"/>
</dbReference>
<gene>
    <name evidence="4" type="ORF">J4710_02665</name>
</gene>
<evidence type="ECO:0000256" key="1">
    <source>
        <dbReference type="ARBA" id="ARBA00017625"/>
    </source>
</evidence>
<dbReference type="Gene3D" id="3.30.559.30">
    <property type="entry name" value="Nonribosomal peptide synthetase, condensation domain"/>
    <property type="match status" value="1"/>
</dbReference>
<accession>A0A939ND47</accession>
<feature type="domain" description="AMP-dependent synthetase/ligase" evidence="3">
    <location>
        <begin position="64"/>
        <end position="216"/>
    </location>
</feature>
<dbReference type="PROSITE" id="PS00455">
    <property type="entry name" value="AMP_BINDING"/>
    <property type="match status" value="1"/>
</dbReference>
<dbReference type="AlphaFoldDB" id="A0A939ND47"/>
<evidence type="ECO:0000259" key="3">
    <source>
        <dbReference type="Pfam" id="PF00501"/>
    </source>
</evidence>
<organism evidence="4">
    <name type="scientific">Staphylococcus xylosus</name>
    <dbReference type="NCBI Taxonomy" id="1288"/>
    <lineage>
        <taxon>Bacteria</taxon>
        <taxon>Bacillati</taxon>
        <taxon>Bacillota</taxon>
        <taxon>Bacilli</taxon>
        <taxon>Bacillales</taxon>
        <taxon>Staphylococcaceae</taxon>
        <taxon>Staphylococcus</taxon>
    </lineage>
</organism>
<name>A0A939ND47_STAXY</name>
<dbReference type="FunFam" id="3.40.50.980:FF:000001">
    <property type="entry name" value="Non-ribosomal peptide synthetase"/>
    <property type="match status" value="1"/>
</dbReference>
<dbReference type="InterPro" id="IPR020845">
    <property type="entry name" value="AMP-binding_CS"/>
</dbReference>
<dbReference type="Gene3D" id="3.40.50.980">
    <property type="match status" value="2"/>
</dbReference>
<reference evidence="4" key="1">
    <citation type="submission" date="2021-03" db="EMBL/GenBank/DDBJ databases">
        <title>Molecular epidemiology and mechanisms of colistin and carbapenem resistance in Enterobacteriaceae from clinical isolates, the environment and porcine samples in Pretoria, South Africa.</title>
        <authorList>
            <person name="Bogoshi D."/>
            <person name="Mbelle N.M."/>
            <person name="Naidoo V."/>
            <person name="Osei Sekyere J."/>
        </authorList>
    </citation>
    <scope>NUCLEOTIDE SEQUENCE</scope>
    <source>
        <strain evidence="4">ESB009</strain>
    </source>
</reference>
<dbReference type="GO" id="GO:0031177">
    <property type="term" value="F:phosphopantetheine binding"/>
    <property type="evidence" value="ECO:0007669"/>
    <property type="project" value="TreeGrafter"/>
</dbReference>
<dbReference type="SUPFAM" id="SSF56801">
    <property type="entry name" value="Acetyl-CoA synthetase-like"/>
    <property type="match status" value="1"/>
</dbReference>